<dbReference type="InterPro" id="IPR010744">
    <property type="entry name" value="Phage_CI_N"/>
</dbReference>
<reference evidence="3" key="1">
    <citation type="submission" date="2018-07" db="EMBL/GenBank/DDBJ databases">
        <authorList>
            <consortium name="GenomeTrakr network: Whole genome sequencing for foodborne pathogen traceback"/>
        </authorList>
    </citation>
    <scope>NUCLEOTIDE SEQUENCE [LARGE SCALE GENOMIC DNA]</scope>
    <source>
        <strain evidence="3">FDA00008842</strain>
    </source>
</reference>
<dbReference type="GO" id="GO:0045892">
    <property type="term" value="P:negative regulation of DNA-templated transcription"/>
    <property type="evidence" value="ECO:0007669"/>
    <property type="project" value="InterPro"/>
</dbReference>
<dbReference type="Proteomes" id="UP000839610">
    <property type="component" value="Unassembled WGS sequence"/>
</dbReference>
<dbReference type="InterPro" id="IPR001387">
    <property type="entry name" value="Cro/C1-type_HTH"/>
</dbReference>
<dbReference type="InterPro" id="IPR010982">
    <property type="entry name" value="Lambda_DNA-bd_dom_sf"/>
</dbReference>
<accession>A0A5U3IKI4</accession>
<evidence type="ECO:0000256" key="1">
    <source>
        <dbReference type="SAM" id="MobiDB-lite"/>
    </source>
</evidence>
<evidence type="ECO:0000259" key="2">
    <source>
        <dbReference type="PROSITE" id="PS50943"/>
    </source>
</evidence>
<dbReference type="EMBL" id="AAGLUV010000007">
    <property type="protein sequence ID" value="EBP4584390.1"/>
    <property type="molecule type" value="Genomic_DNA"/>
</dbReference>
<dbReference type="CDD" id="cd00093">
    <property type="entry name" value="HTH_XRE"/>
    <property type="match status" value="1"/>
</dbReference>
<protein>
    <recommendedName>
        <fullName evidence="2">HTH cro/C1-type domain-containing protein</fullName>
    </recommendedName>
</protein>
<dbReference type="Pfam" id="PF07022">
    <property type="entry name" value="Phage_CI_repr"/>
    <property type="match status" value="1"/>
</dbReference>
<dbReference type="GO" id="GO:0003677">
    <property type="term" value="F:DNA binding"/>
    <property type="evidence" value="ECO:0007669"/>
    <property type="project" value="InterPro"/>
</dbReference>
<dbReference type="Gene3D" id="1.10.260.40">
    <property type="entry name" value="lambda repressor-like DNA-binding domains"/>
    <property type="match status" value="1"/>
</dbReference>
<feature type="compositionally biased region" description="Basic and acidic residues" evidence="1">
    <location>
        <begin position="81"/>
        <end position="90"/>
    </location>
</feature>
<feature type="domain" description="HTH cro/C1-type" evidence="2">
    <location>
        <begin position="30"/>
        <end position="77"/>
    </location>
</feature>
<proteinExistence type="predicted"/>
<gene>
    <name evidence="3" type="ORF">VH79_14495</name>
</gene>
<feature type="compositionally biased region" description="Low complexity" evidence="1">
    <location>
        <begin position="92"/>
        <end position="102"/>
    </location>
</feature>
<dbReference type="AlphaFoldDB" id="A0A5U3IKI4"/>
<feature type="region of interest" description="Disordered" evidence="1">
    <location>
        <begin position="79"/>
        <end position="102"/>
    </location>
</feature>
<comment type="caution">
    <text evidence="3">The sequence shown here is derived from an EMBL/GenBank/DDBJ whole genome shotgun (WGS) entry which is preliminary data.</text>
</comment>
<name>A0A5U3IKI4_SALER</name>
<dbReference type="SUPFAM" id="SSF47413">
    <property type="entry name" value="lambda repressor-like DNA-binding domains"/>
    <property type="match status" value="1"/>
</dbReference>
<evidence type="ECO:0000313" key="3">
    <source>
        <dbReference type="EMBL" id="EBP4584390.1"/>
    </source>
</evidence>
<sequence length="207" mass="23497">METPAKKNHRVSLDDKKRETFLERLKELVRGRPLQQAADEWDVPKSTINNYFYRGSNPRTDVIERIAAKENVSSGWLIGDEENKTERNQKETSTTLSQQTSQAKPVACPCDVGAQVLLALWETLEPTEKAQLNKLLLRKGAEFLTLLLDEDNLNLLQSVGDQRRGALMMMQLDPIRIREILPELRANADVAKPVHQSTVSEHKKDLA</sequence>
<organism evidence="3">
    <name type="scientific">Salmonella enterica</name>
    <name type="common">Salmonella choleraesuis</name>
    <dbReference type="NCBI Taxonomy" id="28901"/>
    <lineage>
        <taxon>Bacteria</taxon>
        <taxon>Pseudomonadati</taxon>
        <taxon>Pseudomonadota</taxon>
        <taxon>Gammaproteobacteria</taxon>
        <taxon>Enterobacterales</taxon>
        <taxon>Enterobacteriaceae</taxon>
        <taxon>Salmonella</taxon>
    </lineage>
</organism>
<dbReference type="PROSITE" id="PS50943">
    <property type="entry name" value="HTH_CROC1"/>
    <property type="match status" value="1"/>
</dbReference>